<dbReference type="AlphaFoldDB" id="A0A7D4BSQ6"/>
<sequence length="185" mass="21746">MINLSKKESLKVFADRFYSCIVEALYLSDIKDNNKRFSENSFINHIKSINNELLIKLNKLIYKTYTKTINDNFDKFSKDLVSFLTNDLKFQINNSSKNYLTENNLNEYTEQQIKNGNYYSVQINGIDIKIQIDTVHAVKGETHTATLYLDTKYYKNSIEYFLNELNGKNNNDISERKIYALKILM</sequence>
<reference evidence="1 2" key="1">
    <citation type="submission" date="2019-07" db="EMBL/GenBank/DDBJ databases">
        <title>Thalassofilum flectens gen. nov., sp. nov., a novel moderate thermophilic anaerobe from a shallow sea hot spring in Kunashir Island (Russia), representing a new family in the order Bacteroidales, and proposal of Thalassofilacea fam. nov.</title>
        <authorList>
            <person name="Kochetkova T.V."/>
            <person name="Podosokorskaya O.A."/>
            <person name="Novikov A."/>
            <person name="Elcheninov A.G."/>
            <person name="Toshchakov S.V."/>
            <person name="Kublanov I.V."/>
        </authorList>
    </citation>
    <scope>NUCLEOTIDE SEQUENCE [LARGE SCALE GENOMIC DNA]</scope>
    <source>
        <strain evidence="1 2">38-H</strain>
    </source>
</reference>
<dbReference type="EMBL" id="CP041345">
    <property type="protein sequence ID" value="QKG80621.1"/>
    <property type="molecule type" value="Genomic_DNA"/>
</dbReference>
<accession>A0A7D4BSQ6</accession>
<name>A0A7D4BSQ6_9BACT</name>
<protein>
    <submittedName>
        <fullName evidence="1">Uncharacterized protein</fullName>
    </submittedName>
</protein>
<evidence type="ECO:0000313" key="1">
    <source>
        <dbReference type="EMBL" id="QKG80621.1"/>
    </source>
</evidence>
<keyword evidence="2" id="KW-1185">Reference proteome</keyword>
<proteinExistence type="predicted"/>
<dbReference type="Proteomes" id="UP000500961">
    <property type="component" value="Chromosome"/>
</dbReference>
<evidence type="ECO:0000313" key="2">
    <source>
        <dbReference type="Proteomes" id="UP000500961"/>
    </source>
</evidence>
<organism evidence="1 2">
    <name type="scientific">Tenuifilum thalassicum</name>
    <dbReference type="NCBI Taxonomy" id="2590900"/>
    <lineage>
        <taxon>Bacteria</taxon>
        <taxon>Pseudomonadati</taxon>
        <taxon>Bacteroidota</taxon>
        <taxon>Bacteroidia</taxon>
        <taxon>Bacteroidales</taxon>
        <taxon>Tenuifilaceae</taxon>
        <taxon>Tenuifilum</taxon>
    </lineage>
</organism>
<dbReference type="KEGG" id="ttz:FHG85_10180"/>
<gene>
    <name evidence="1" type="ORF">FHG85_10180</name>
</gene>
<dbReference type="RefSeq" id="WP_173075523.1">
    <property type="nucleotide sequence ID" value="NZ_CP041345.1"/>
</dbReference>